<evidence type="ECO:0000313" key="3">
    <source>
        <dbReference type="EMBL" id="MFD0944933.1"/>
    </source>
</evidence>
<protein>
    <submittedName>
        <fullName evidence="3">Ubiquinol-cytochrome C chaperone family protein</fullName>
    </submittedName>
</protein>
<dbReference type="InterPro" id="IPR021150">
    <property type="entry name" value="Ubiq_cyt_c_chap"/>
</dbReference>
<dbReference type="Pfam" id="PF03981">
    <property type="entry name" value="Ubiq_cyt_C_chap"/>
    <property type="match status" value="1"/>
</dbReference>
<dbReference type="Proteomes" id="UP001596977">
    <property type="component" value="Unassembled WGS sequence"/>
</dbReference>
<evidence type="ECO:0000256" key="1">
    <source>
        <dbReference type="ARBA" id="ARBA00006436"/>
    </source>
</evidence>
<gene>
    <name evidence="3" type="ORF">ACFQ1E_01125</name>
</gene>
<accession>A0ABW3H0F9</accession>
<proteinExistence type="inferred from homology"/>
<organism evidence="3 4">
    <name type="scientific">Sphingomonas canadensis</name>
    <dbReference type="NCBI Taxonomy" id="1219257"/>
    <lineage>
        <taxon>Bacteria</taxon>
        <taxon>Pseudomonadati</taxon>
        <taxon>Pseudomonadota</taxon>
        <taxon>Alphaproteobacteria</taxon>
        <taxon>Sphingomonadales</taxon>
        <taxon>Sphingomonadaceae</taxon>
        <taxon>Sphingomonas</taxon>
    </lineage>
</organism>
<dbReference type="RefSeq" id="WP_264942791.1">
    <property type="nucleotide sequence ID" value="NZ_JAPDRA010000001.1"/>
</dbReference>
<name>A0ABW3H0F9_9SPHN</name>
<evidence type="ECO:0000313" key="4">
    <source>
        <dbReference type="Proteomes" id="UP001596977"/>
    </source>
</evidence>
<evidence type="ECO:0000259" key="2">
    <source>
        <dbReference type="Pfam" id="PF03981"/>
    </source>
</evidence>
<reference evidence="4" key="1">
    <citation type="journal article" date="2019" name="Int. J. Syst. Evol. Microbiol.">
        <title>The Global Catalogue of Microorganisms (GCM) 10K type strain sequencing project: providing services to taxonomists for standard genome sequencing and annotation.</title>
        <authorList>
            <consortium name="The Broad Institute Genomics Platform"/>
            <consortium name="The Broad Institute Genome Sequencing Center for Infectious Disease"/>
            <person name="Wu L."/>
            <person name="Ma J."/>
        </authorList>
    </citation>
    <scope>NUCLEOTIDE SEQUENCE [LARGE SCALE GENOMIC DNA]</scope>
    <source>
        <strain evidence="4">CCUG 62982</strain>
    </source>
</reference>
<feature type="domain" description="Ubiquinol-cytochrome c chaperone" evidence="2">
    <location>
        <begin position="37"/>
        <end position="167"/>
    </location>
</feature>
<keyword evidence="4" id="KW-1185">Reference proteome</keyword>
<comment type="caution">
    <text evidence="3">The sequence shown here is derived from an EMBL/GenBank/DDBJ whole genome shotgun (WGS) entry which is preliminary data.</text>
</comment>
<sequence>MALFERLFGRPERGAAPAIYAAMVARGREPHWYVEGAVPDSIDGRFDMIAAVLCMLLLRLEQDPVGVPAATMLAECFIDDMDAQLREIGVGDVVIGKHMGKMMGMLGGRLGAFRDAMAAGDLKPALVRNLWRGEAPDPAALAHVERALLAWRDSLATVPVGDLAAGRLPG</sequence>
<dbReference type="EMBL" id="JBHTJG010000001">
    <property type="protein sequence ID" value="MFD0944933.1"/>
    <property type="molecule type" value="Genomic_DNA"/>
</dbReference>
<comment type="similarity">
    <text evidence="1">Belongs to the UPF0174 family.</text>
</comment>